<feature type="coiled-coil region" evidence="1">
    <location>
        <begin position="87"/>
        <end position="128"/>
    </location>
</feature>
<proteinExistence type="predicted"/>
<protein>
    <submittedName>
        <fullName evidence="2">Putative nucleic acid-binding protein</fullName>
    </submittedName>
</protein>
<evidence type="ECO:0000256" key="1">
    <source>
        <dbReference type="SAM" id="Coils"/>
    </source>
</evidence>
<reference evidence="3" key="1">
    <citation type="submission" date="2014-04" db="EMBL/GenBank/DDBJ databases">
        <authorList>
            <person name="Wei Y."/>
            <person name="Huang G."/>
            <person name="Cheng X."/>
        </authorList>
    </citation>
    <scope>NUCLEOTIDE SEQUENCE [LARGE SCALE GENOMIC DNA]</scope>
</reference>
<evidence type="ECO:0000313" key="2">
    <source>
        <dbReference type="EMBL" id="AJP09027.1"/>
    </source>
</evidence>
<keyword evidence="1" id="KW-0175">Coiled coil</keyword>
<accession>A0A171PVF2</accession>
<dbReference type="Proteomes" id="UP000232922">
    <property type="component" value="Genome"/>
</dbReference>
<dbReference type="RefSeq" id="YP_009701527.1">
    <property type="nucleotide sequence ID" value="NC_044938.1"/>
</dbReference>
<dbReference type="KEGG" id="vg:41900663"/>
<organism evidence="2 3">
    <name type="scientific">Heliothis virescens ascovirus 3f</name>
    <dbReference type="NCBI Taxonomy" id="328614"/>
    <lineage>
        <taxon>Viruses</taxon>
        <taxon>Varidnaviria</taxon>
        <taxon>Bamfordvirae</taxon>
        <taxon>Nucleocytoviricota</taxon>
        <taxon>Megaviricetes</taxon>
        <taxon>Pimascovirales</taxon>
        <taxon>Pimascovirales incertae sedis</taxon>
        <taxon>Ascoviridae</taxon>
        <taxon>Ascovirus</taxon>
        <taxon>Ascovirus hvav3a</taxon>
    </lineage>
</organism>
<dbReference type="EMBL" id="KJ755191">
    <property type="protein sequence ID" value="AJP09027.1"/>
    <property type="molecule type" value="Genomic_DNA"/>
</dbReference>
<name>A0A171PVF2_9VIRU</name>
<sequence length="172" mass="20120">MCDDDEYNPKFACAVMRTAAQHIASYRNANQRLQSELTMVKDQLARHVSAEIELKTELDHIKSNLNAEKLRRYVKVTSATAKKDNEISQLHEELDYATETINDLNDQLRLCKQRLERALDELMDFKKKSSNTTRSGHTDNDDWDYYDIVDETVDVIQEPMLRRTRRRALSPK</sequence>
<evidence type="ECO:0000313" key="3">
    <source>
        <dbReference type="Proteomes" id="UP000232922"/>
    </source>
</evidence>
<dbReference type="GeneID" id="41900663"/>
<feature type="coiled-coil region" evidence="1">
    <location>
        <begin position="16"/>
        <end position="43"/>
    </location>
</feature>